<name>A0A7H9APR2_9FLAO</name>
<dbReference type="AlphaFoldDB" id="A0A7H9APR2"/>
<sequence>MNIKTAEKTNIKLRIGISGASGYGKTLSSLLLANGLTKDWSKIVIIDTENGSSNLYAHLGSYRVLSITAPYTPEKYIRAIKTCENEDVHVIIIDSISHEWKGLGGCLDIHSKIGGRFQDWGKVTPRHQAFINSIIESRCHVISTIRRKIEYVLENDDKGKLKVVKHGTKEETRNGFEYEMTLNFELMDENHFARVTKDRTGIFNQNFKFIINTKTGEKLANWCMPNKADTNQ</sequence>
<dbReference type="SUPFAM" id="SSF52540">
    <property type="entry name" value="P-loop containing nucleoside triphosphate hydrolases"/>
    <property type="match status" value="1"/>
</dbReference>
<evidence type="ECO:0000313" key="1">
    <source>
        <dbReference type="EMBL" id="QLG45407.1"/>
    </source>
</evidence>
<dbReference type="EMBL" id="CP058595">
    <property type="protein sequence ID" value="QLG45407.1"/>
    <property type="molecule type" value="Genomic_DNA"/>
</dbReference>
<evidence type="ECO:0000313" key="2">
    <source>
        <dbReference type="Proteomes" id="UP000509302"/>
    </source>
</evidence>
<accession>A0A7H9APR2</accession>
<proteinExistence type="predicted"/>
<protein>
    <submittedName>
        <fullName evidence="1">AAA family ATPase</fullName>
    </submittedName>
</protein>
<dbReference type="Pfam" id="PF13479">
    <property type="entry name" value="AAA_24"/>
    <property type="match status" value="1"/>
</dbReference>
<dbReference type="Proteomes" id="UP000509302">
    <property type="component" value="Chromosome"/>
</dbReference>
<dbReference type="RefSeq" id="WP_179241696.1">
    <property type="nucleotide sequence ID" value="NZ_CP058595.1"/>
</dbReference>
<organism evidence="1 2">
    <name type="scientific">Costertonia aggregata</name>
    <dbReference type="NCBI Taxonomy" id="343403"/>
    <lineage>
        <taxon>Bacteria</taxon>
        <taxon>Pseudomonadati</taxon>
        <taxon>Bacteroidota</taxon>
        <taxon>Flavobacteriia</taxon>
        <taxon>Flavobacteriales</taxon>
        <taxon>Flavobacteriaceae</taxon>
        <taxon>Costertonia</taxon>
    </lineage>
</organism>
<dbReference type="Gene3D" id="3.40.50.300">
    <property type="entry name" value="P-loop containing nucleotide triphosphate hydrolases"/>
    <property type="match status" value="1"/>
</dbReference>
<dbReference type="InterPro" id="IPR027417">
    <property type="entry name" value="P-loop_NTPase"/>
</dbReference>
<gene>
    <name evidence="1" type="ORF">HYG79_08620</name>
</gene>
<reference evidence="1 2" key="1">
    <citation type="journal article" date="2006" name="Int. J. Syst. Evol. Microbiol.">
        <title>Costertonia aggregata gen. nov., sp. nov., a mesophilic marine bacterium of the family Flavobacteriaceae, isolated from a mature biofilm.</title>
        <authorList>
            <person name="Kwon K.K."/>
            <person name="Lee Y.K."/>
            <person name="Lee H.K."/>
        </authorList>
    </citation>
    <scope>NUCLEOTIDE SEQUENCE [LARGE SCALE GENOMIC DNA]</scope>
    <source>
        <strain evidence="1 2">KCCM 42265</strain>
    </source>
</reference>
<keyword evidence="2" id="KW-1185">Reference proteome</keyword>
<dbReference type="KEGG" id="cagg:HYG79_08620"/>